<sequence length="248" mass="25870">MNPPLIRCRRFSFISRCAFFVVFVLASLAAADDAARQTIFQEPQFLSQVKCVRDCIVSQGTTGACWTDRVAVTIECENVPGCVASLGGGTPWAARNSCYCRTDLQTAAQSAISSCVRTACAVGGVGDMNANLAGGSLVYREYCDKVTASSGGNTSPPMPTGAPTQTVPLPSSATTRPTSKEGSNTTPAPTGAAPSSPPSPSGQSESGLNQAAIIGIAASFSAVFVALVTLWVQWCSNFRHLHALRRRA</sequence>
<keyword evidence="5" id="KW-1185">Reference proteome</keyword>
<evidence type="ECO:0008006" key="6">
    <source>
        <dbReference type="Google" id="ProtNLM"/>
    </source>
</evidence>
<keyword evidence="2" id="KW-0812">Transmembrane</keyword>
<feature type="chain" id="PRO_5042239467" description="Extracellular membrane protein CFEM domain-containing protein" evidence="3">
    <location>
        <begin position="32"/>
        <end position="248"/>
    </location>
</feature>
<name>A0AAE0NWV9_9PEZI</name>
<feature type="region of interest" description="Disordered" evidence="1">
    <location>
        <begin position="149"/>
        <end position="206"/>
    </location>
</feature>
<protein>
    <recommendedName>
        <fullName evidence="6">Extracellular membrane protein CFEM domain-containing protein</fullName>
    </recommendedName>
</protein>
<reference evidence="4" key="2">
    <citation type="submission" date="2023-06" db="EMBL/GenBank/DDBJ databases">
        <authorList>
            <consortium name="Lawrence Berkeley National Laboratory"/>
            <person name="Haridas S."/>
            <person name="Hensen N."/>
            <person name="Bonometti L."/>
            <person name="Westerberg I."/>
            <person name="Brannstrom I.O."/>
            <person name="Guillou S."/>
            <person name="Cros-Aarteil S."/>
            <person name="Calhoun S."/>
            <person name="Kuo A."/>
            <person name="Mondo S."/>
            <person name="Pangilinan J."/>
            <person name="Riley R."/>
            <person name="LaButti K."/>
            <person name="Andreopoulos B."/>
            <person name="Lipzen A."/>
            <person name="Chen C."/>
            <person name="Yanf M."/>
            <person name="Daum C."/>
            <person name="Ng V."/>
            <person name="Clum A."/>
            <person name="Steindorff A."/>
            <person name="Ohm R."/>
            <person name="Martin F."/>
            <person name="Silar P."/>
            <person name="Natvig D."/>
            <person name="Lalanne C."/>
            <person name="Gautier V."/>
            <person name="Ament-velasquez S.L."/>
            <person name="Kruys A."/>
            <person name="Hutchinson M.I."/>
            <person name="Powell A.J."/>
            <person name="Barry K."/>
            <person name="Miller A.N."/>
            <person name="Grigoriev I.V."/>
            <person name="Debuchy R."/>
            <person name="Gladieux P."/>
            <person name="Thoren M.H."/>
            <person name="Johannesson H."/>
        </authorList>
    </citation>
    <scope>NUCLEOTIDE SEQUENCE</scope>
    <source>
        <strain evidence="4">CBS 232.78</strain>
    </source>
</reference>
<comment type="caution">
    <text evidence="4">The sequence shown here is derived from an EMBL/GenBank/DDBJ whole genome shotgun (WGS) entry which is preliminary data.</text>
</comment>
<dbReference type="EMBL" id="JAULSW010000002">
    <property type="protein sequence ID" value="KAK3389313.1"/>
    <property type="molecule type" value="Genomic_DNA"/>
</dbReference>
<accession>A0AAE0NWV9</accession>
<dbReference type="AlphaFoldDB" id="A0AAE0NWV9"/>
<organism evidence="4 5">
    <name type="scientific">Podospora didyma</name>
    <dbReference type="NCBI Taxonomy" id="330526"/>
    <lineage>
        <taxon>Eukaryota</taxon>
        <taxon>Fungi</taxon>
        <taxon>Dikarya</taxon>
        <taxon>Ascomycota</taxon>
        <taxon>Pezizomycotina</taxon>
        <taxon>Sordariomycetes</taxon>
        <taxon>Sordariomycetidae</taxon>
        <taxon>Sordariales</taxon>
        <taxon>Podosporaceae</taxon>
        <taxon>Podospora</taxon>
    </lineage>
</organism>
<feature type="compositionally biased region" description="Polar residues" evidence="1">
    <location>
        <begin position="162"/>
        <end position="181"/>
    </location>
</feature>
<keyword evidence="3" id="KW-0732">Signal</keyword>
<reference evidence="4" key="1">
    <citation type="journal article" date="2023" name="Mol. Phylogenet. Evol.">
        <title>Genome-scale phylogeny and comparative genomics of the fungal order Sordariales.</title>
        <authorList>
            <person name="Hensen N."/>
            <person name="Bonometti L."/>
            <person name="Westerberg I."/>
            <person name="Brannstrom I.O."/>
            <person name="Guillou S."/>
            <person name="Cros-Aarteil S."/>
            <person name="Calhoun S."/>
            <person name="Haridas S."/>
            <person name="Kuo A."/>
            <person name="Mondo S."/>
            <person name="Pangilinan J."/>
            <person name="Riley R."/>
            <person name="LaButti K."/>
            <person name="Andreopoulos B."/>
            <person name="Lipzen A."/>
            <person name="Chen C."/>
            <person name="Yan M."/>
            <person name="Daum C."/>
            <person name="Ng V."/>
            <person name="Clum A."/>
            <person name="Steindorff A."/>
            <person name="Ohm R.A."/>
            <person name="Martin F."/>
            <person name="Silar P."/>
            <person name="Natvig D.O."/>
            <person name="Lalanne C."/>
            <person name="Gautier V."/>
            <person name="Ament-Velasquez S.L."/>
            <person name="Kruys A."/>
            <person name="Hutchinson M.I."/>
            <person name="Powell A.J."/>
            <person name="Barry K."/>
            <person name="Miller A.N."/>
            <person name="Grigoriev I.V."/>
            <person name="Debuchy R."/>
            <person name="Gladieux P."/>
            <person name="Hiltunen Thoren M."/>
            <person name="Johannesson H."/>
        </authorList>
    </citation>
    <scope>NUCLEOTIDE SEQUENCE</scope>
    <source>
        <strain evidence="4">CBS 232.78</strain>
    </source>
</reference>
<gene>
    <name evidence="4" type="ORF">B0H63DRAFT_463371</name>
</gene>
<evidence type="ECO:0000256" key="3">
    <source>
        <dbReference type="SAM" id="SignalP"/>
    </source>
</evidence>
<evidence type="ECO:0000313" key="5">
    <source>
        <dbReference type="Proteomes" id="UP001285441"/>
    </source>
</evidence>
<keyword evidence="2" id="KW-0472">Membrane</keyword>
<feature type="compositionally biased region" description="Low complexity" evidence="1">
    <location>
        <begin position="182"/>
        <end position="194"/>
    </location>
</feature>
<evidence type="ECO:0000313" key="4">
    <source>
        <dbReference type="EMBL" id="KAK3389313.1"/>
    </source>
</evidence>
<evidence type="ECO:0000256" key="1">
    <source>
        <dbReference type="SAM" id="MobiDB-lite"/>
    </source>
</evidence>
<proteinExistence type="predicted"/>
<feature type="signal peptide" evidence="3">
    <location>
        <begin position="1"/>
        <end position="31"/>
    </location>
</feature>
<feature type="transmembrane region" description="Helical" evidence="2">
    <location>
        <begin position="211"/>
        <end position="232"/>
    </location>
</feature>
<keyword evidence="2" id="KW-1133">Transmembrane helix</keyword>
<evidence type="ECO:0000256" key="2">
    <source>
        <dbReference type="SAM" id="Phobius"/>
    </source>
</evidence>
<dbReference type="Proteomes" id="UP001285441">
    <property type="component" value="Unassembled WGS sequence"/>
</dbReference>